<sequence length="131" mass="14365">MKLIAYMHLKRFCGDFMPLLDFPLTAPFFSRITHLGLARVSITTSPTAALCERLAQIPSLTHLAFDDPNIIPECRELFYKTVNHSASSCCLNSASGSNGGARNTSRCFRMTHGSSRWKNPGILASPPPPPT</sequence>
<dbReference type="Proteomes" id="UP001215598">
    <property type="component" value="Unassembled WGS sequence"/>
</dbReference>
<dbReference type="AlphaFoldDB" id="A0AAD7NV60"/>
<name>A0AAD7NV60_9AGAR</name>
<dbReference type="EMBL" id="JARKIB010000009">
    <property type="protein sequence ID" value="KAJ7776402.1"/>
    <property type="molecule type" value="Genomic_DNA"/>
</dbReference>
<protein>
    <submittedName>
        <fullName evidence="1">Uncharacterized protein</fullName>
    </submittedName>
</protein>
<proteinExistence type="predicted"/>
<organism evidence="1 2">
    <name type="scientific">Mycena metata</name>
    <dbReference type="NCBI Taxonomy" id="1033252"/>
    <lineage>
        <taxon>Eukaryota</taxon>
        <taxon>Fungi</taxon>
        <taxon>Dikarya</taxon>
        <taxon>Basidiomycota</taxon>
        <taxon>Agaricomycotina</taxon>
        <taxon>Agaricomycetes</taxon>
        <taxon>Agaricomycetidae</taxon>
        <taxon>Agaricales</taxon>
        <taxon>Marasmiineae</taxon>
        <taxon>Mycenaceae</taxon>
        <taxon>Mycena</taxon>
    </lineage>
</organism>
<gene>
    <name evidence="1" type="ORF">B0H16DRAFT_1712770</name>
</gene>
<reference evidence="1" key="1">
    <citation type="submission" date="2023-03" db="EMBL/GenBank/DDBJ databases">
        <title>Massive genome expansion in bonnet fungi (Mycena s.s.) driven by repeated elements and novel gene families across ecological guilds.</title>
        <authorList>
            <consortium name="Lawrence Berkeley National Laboratory"/>
            <person name="Harder C.B."/>
            <person name="Miyauchi S."/>
            <person name="Viragh M."/>
            <person name="Kuo A."/>
            <person name="Thoen E."/>
            <person name="Andreopoulos B."/>
            <person name="Lu D."/>
            <person name="Skrede I."/>
            <person name="Drula E."/>
            <person name="Henrissat B."/>
            <person name="Morin E."/>
            <person name="Kohler A."/>
            <person name="Barry K."/>
            <person name="LaButti K."/>
            <person name="Morin E."/>
            <person name="Salamov A."/>
            <person name="Lipzen A."/>
            <person name="Mereny Z."/>
            <person name="Hegedus B."/>
            <person name="Baldrian P."/>
            <person name="Stursova M."/>
            <person name="Weitz H."/>
            <person name="Taylor A."/>
            <person name="Grigoriev I.V."/>
            <person name="Nagy L.G."/>
            <person name="Martin F."/>
            <person name="Kauserud H."/>
        </authorList>
    </citation>
    <scope>NUCLEOTIDE SEQUENCE</scope>
    <source>
        <strain evidence="1">CBHHK182m</strain>
    </source>
</reference>
<evidence type="ECO:0000313" key="2">
    <source>
        <dbReference type="Proteomes" id="UP001215598"/>
    </source>
</evidence>
<accession>A0AAD7NV60</accession>
<keyword evidence="2" id="KW-1185">Reference proteome</keyword>
<comment type="caution">
    <text evidence="1">The sequence shown here is derived from an EMBL/GenBank/DDBJ whole genome shotgun (WGS) entry which is preliminary data.</text>
</comment>
<evidence type="ECO:0000313" key="1">
    <source>
        <dbReference type="EMBL" id="KAJ7776402.1"/>
    </source>
</evidence>